<dbReference type="GO" id="GO:0000814">
    <property type="term" value="C:ESCRT II complex"/>
    <property type="evidence" value="ECO:0007669"/>
    <property type="project" value="InterPro"/>
</dbReference>
<dbReference type="Gene3D" id="1.10.10.570">
    <property type="entry name" value="Winged helix' DNA-binding domain. Chain C. Domain 1"/>
    <property type="match status" value="1"/>
</dbReference>
<dbReference type="GO" id="GO:0005198">
    <property type="term" value="F:structural molecule activity"/>
    <property type="evidence" value="ECO:0007669"/>
    <property type="project" value="TreeGrafter"/>
</dbReference>
<feature type="region of interest" description="Disordered" evidence="5">
    <location>
        <begin position="1"/>
        <end position="79"/>
    </location>
</feature>
<dbReference type="PANTHER" id="PTHR13149">
    <property type="entry name" value="VACUOLAR PROTEIN SORTING-ASSOCIATED PROTEIN VPS25"/>
    <property type="match status" value="1"/>
</dbReference>
<evidence type="ECO:0000256" key="3">
    <source>
        <dbReference type="ARBA" id="ARBA00022927"/>
    </source>
</evidence>
<comment type="similarity">
    <text evidence="1">Belongs to the VPS25 family.</text>
</comment>
<evidence type="ECO:0000313" key="6">
    <source>
        <dbReference type="EMBL" id="OAA65223.1"/>
    </source>
</evidence>
<feature type="region of interest" description="Disordered" evidence="5">
    <location>
        <begin position="129"/>
        <end position="169"/>
    </location>
</feature>
<dbReference type="Gene3D" id="1.10.10.10">
    <property type="entry name" value="Winged helix-like DNA-binding domain superfamily/Winged helix DNA-binding domain"/>
    <property type="match status" value="1"/>
</dbReference>
<evidence type="ECO:0000256" key="5">
    <source>
        <dbReference type="SAM" id="MobiDB-lite"/>
    </source>
</evidence>
<dbReference type="Pfam" id="PF05871">
    <property type="entry name" value="ESCRT-II"/>
    <property type="match status" value="1"/>
</dbReference>
<evidence type="ECO:0000256" key="2">
    <source>
        <dbReference type="ARBA" id="ARBA00022448"/>
    </source>
</evidence>
<reference evidence="6 7" key="1">
    <citation type="journal article" date="2016" name="Genome Biol. Evol.">
        <title>Divergent and convergent evolution of fungal pathogenicity.</title>
        <authorList>
            <person name="Shang Y."/>
            <person name="Xiao G."/>
            <person name="Zheng P."/>
            <person name="Cen K."/>
            <person name="Zhan S."/>
            <person name="Wang C."/>
        </authorList>
    </citation>
    <scope>NUCLEOTIDE SEQUENCE [LARGE SCALE GENOMIC DNA]</scope>
    <source>
        <strain evidence="6 7">RCEF 264</strain>
    </source>
</reference>
<feature type="compositionally biased region" description="Gly residues" evidence="5">
    <location>
        <begin position="148"/>
        <end position="163"/>
    </location>
</feature>
<keyword evidence="2" id="KW-0813">Transport</keyword>
<keyword evidence="3" id="KW-0653">Protein transport</keyword>
<dbReference type="GO" id="GO:0042803">
    <property type="term" value="F:protein homodimerization activity"/>
    <property type="evidence" value="ECO:0007669"/>
    <property type="project" value="TreeGrafter"/>
</dbReference>
<dbReference type="OrthoDB" id="245150at2759"/>
<feature type="compositionally biased region" description="Low complexity" evidence="5">
    <location>
        <begin position="59"/>
        <end position="79"/>
    </location>
</feature>
<dbReference type="FunFam" id="1.10.10.10:FF:000141">
    <property type="entry name" value="vacuolar protein-sorting-associated protein 25"/>
    <property type="match status" value="1"/>
</dbReference>
<proteinExistence type="inferred from homology"/>
<dbReference type="EMBL" id="AZHD01000003">
    <property type="protein sequence ID" value="OAA65223.1"/>
    <property type="molecule type" value="Genomic_DNA"/>
</dbReference>
<dbReference type="InterPro" id="IPR036388">
    <property type="entry name" value="WH-like_DNA-bd_sf"/>
</dbReference>
<keyword evidence="7" id="KW-1185">Reference proteome</keyword>
<dbReference type="InterPro" id="IPR036390">
    <property type="entry name" value="WH_DNA-bd_sf"/>
</dbReference>
<dbReference type="InterPro" id="IPR008570">
    <property type="entry name" value="ESCRT-II_cplx_Vps25-sub"/>
</dbReference>
<feature type="compositionally biased region" description="Pro residues" evidence="5">
    <location>
        <begin position="27"/>
        <end position="43"/>
    </location>
</feature>
<gene>
    <name evidence="6" type="ORF">SPI_02010</name>
</gene>
<evidence type="ECO:0000256" key="1">
    <source>
        <dbReference type="ARBA" id="ARBA00009674"/>
    </source>
</evidence>
<evidence type="ECO:0000313" key="7">
    <source>
        <dbReference type="Proteomes" id="UP000076874"/>
    </source>
</evidence>
<dbReference type="GO" id="GO:0043328">
    <property type="term" value="P:protein transport to vacuole involved in ubiquitin-dependent protein catabolic process via the multivesicular body sorting pathway"/>
    <property type="evidence" value="ECO:0007669"/>
    <property type="project" value="TreeGrafter"/>
</dbReference>
<comment type="caution">
    <text evidence="6">The sequence shown here is derived from an EMBL/GenBank/DDBJ whole genome shotgun (WGS) entry which is preliminary data.</text>
</comment>
<accession>A0A167XPF2</accession>
<dbReference type="Proteomes" id="UP000076874">
    <property type="component" value="Unassembled WGS sequence"/>
</dbReference>
<dbReference type="PANTHER" id="PTHR13149:SF0">
    <property type="entry name" value="VACUOLAR PROTEIN-SORTING-ASSOCIATED PROTEIN 25"/>
    <property type="match status" value="1"/>
</dbReference>
<feature type="compositionally biased region" description="Low complexity" evidence="5">
    <location>
        <begin position="15"/>
        <end position="26"/>
    </location>
</feature>
<dbReference type="SUPFAM" id="SSF46785">
    <property type="entry name" value="Winged helix' DNA-binding domain"/>
    <property type="match status" value="2"/>
</dbReference>
<evidence type="ECO:0000256" key="4">
    <source>
        <dbReference type="ARBA" id="ARBA00030094"/>
    </source>
</evidence>
<organism evidence="6 7">
    <name type="scientific">Niveomyces insectorum RCEF 264</name>
    <dbReference type="NCBI Taxonomy" id="1081102"/>
    <lineage>
        <taxon>Eukaryota</taxon>
        <taxon>Fungi</taxon>
        <taxon>Dikarya</taxon>
        <taxon>Ascomycota</taxon>
        <taxon>Pezizomycotina</taxon>
        <taxon>Sordariomycetes</taxon>
        <taxon>Hypocreomycetidae</taxon>
        <taxon>Hypocreales</taxon>
        <taxon>Cordycipitaceae</taxon>
        <taxon>Niveomyces</taxon>
    </lineage>
</organism>
<dbReference type="STRING" id="1081102.A0A167XPF2"/>
<dbReference type="GO" id="GO:0016236">
    <property type="term" value="P:macroautophagy"/>
    <property type="evidence" value="ECO:0007669"/>
    <property type="project" value="UniProtKB-ARBA"/>
</dbReference>
<name>A0A167XPF2_9HYPO</name>
<protein>
    <recommendedName>
        <fullName evidence="4">ESCRT-II complex subunit VPS25</fullName>
    </recommendedName>
</protein>
<dbReference type="AlphaFoldDB" id="A0A167XPF2"/>
<sequence>MAQRQPPSAAGTGGAAVALPSSSSSPAPAPAPARGPAPTPSPLSPAQTDRPVSVPPPSTSTSSLPLSSTSTAKQPAAPAPFTFPHHYHFPPMFTLQPNLATRRAQLDKWAALVLAYCRYYRIFRLAGGTGPAPTDRPGPVRLDAQEGLNGGTGSGGGGGGGTTGIPDGEEAPGSVAYYAPDLFHNRHIDRVLAPAAVRAVLEHLRHEGRVEYAEAGAAAAASASAGGGGGGAATAATIPTVYVYWQTPEEWAAALEAWVDETGQRGSVLTLYELTAGEGTRGTALHGLDPVVLQRALGVLVKRGKAQVFGAEESLGVKFF</sequence>
<dbReference type="InterPro" id="IPR014041">
    <property type="entry name" value="ESCRT-II_cplx_Vps25-sub_N"/>
</dbReference>